<dbReference type="Gene3D" id="3.30.1310.20">
    <property type="entry name" value="PRTase-like"/>
    <property type="match status" value="1"/>
</dbReference>
<comment type="caution">
    <text evidence="2">The sequence shown here is derived from an EMBL/GenBank/DDBJ whole genome shotgun (WGS) entry which is preliminary data.</text>
</comment>
<dbReference type="CDD" id="cd06223">
    <property type="entry name" value="PRTases_typeI"/>
    <property type="match status" value="1"/>
</dbReference>
<keyword evidence="2" id="KW-0808">Transferase</keyword>
<accession>A0A1J5RYT7</accession>
<reference evidence="2" key="1">
    <citation type="submission" date="2016-10" db="EMBL/GenBank/DDBJ databases">
        <title>Sequence of Gallionella enrichment culture.</title>
        <authorList>
            <person name="Poehlein A."/>
            <person name="Muehling M."/>
            <person name="Daniel R."/>
        </authorList>
    </citation>
    <scope>NUCLEOTIDE SEQUENCE</scope>
</reference>
<proteinExistence type="predicted"/>
<name>A0A1J5RYT7_9ZZZZ</name>
<dbReference type="InterPro" id="IPR000836">
    <property type="entry name" value="PRTase_dom"/>
</dbReference>
<dbReference type="SUPFAM" id="SSF53271">
    <property type="entry name" value="PRTase-like"/>
    <property type="match status" value="1"/>
</dbReference>
<sequence length="212" mass="23311">MMIFRDREDAARRLSEALMQYRGLHPLILAIPRGAVPMARIIADALGGEVDVVLVRKLRAPSNPEFAIGSVDETGWTYLGDYAGHVAGSQRYIEDEKETQLRVMRERRASYTPIRPPLDPEGRIVIVIDDGLATGSTMIAALHALRAKHPQKLVCAVPVAPPDTLAKVEPYADEVICLSAPESFYAVGQFYQNFQQVSDEDVIRLLGADPGS</sequence>
<gene>
    <name evidence="2" type="ORF">GALL_168930</name>
</gene>
<protein>
    <submittedName>
        <fullName evidence="2">Putative phosphoribosyl transferasec</fullName>
    </submittedName>
</protein>
<organism evidence="2">
    <name type="scientific">mine drainage metagenome</name>
    <dbReference type="NCBI Taxonomy" id="410659"/>
    <lineage>
        <taxon>unclassified sequences</taxon>
        <taxon>metagenomes</taxon>
        <taxon>ecological metagenomes</taxon>
    </lineage>
</organism>
<evidence type="ECO:0000259" key="1">
    <source>
        <dbReference type="Pfam" id="PF00156"/>
    </source>
</evidence>
<evidence type="ECO:0000313" key="2">
    <source>
        <dbReference type="EMBL" id="OIR01095.1"/>
    </source>
</evidence>
<dbReference type="GO" id="GO:0016740">
    <property type="term" value="F:transferase activity"/>
    <property type="evidence" value="ECO:0007669"/>
    <property type="project" value="UniProtKB-KW"/>
</dbReference>
<dbReference type="InterPro" id="IPR029057">
    <property type="entry name" value="PRTase-like"/>
</dbReference>
<dbReference type="AlphaFoldDB" id="A0A1J5RYT7"/>
<dbReference type="EMBL" id="MLJW01000088">
    <property type="protein sequence ID" value="OIR01095.1"/>
    <property type="molecule type" value="Genomic_DNA"/>
</dbReference>
<dbReference type="Gene3D" id="3.40.50.2020">
    <property type="match status" value="1"/>
</dbReference>
<feature type="domain" description="Phosphoribosyltransferase" evidence="1">
    <location>
        <begin position="8"/>
        <end position="191"/>
    </location>
</feature>
<dbReference type="Pfam" id="PF00156">
    <property type="entry name" value="Pribosyltran"/>
    <property type="match status" value="1"/>
</dbReference>